<dbReference type="FunFam" id="3.40.50.1360:FF:000001">
    <property type="entry name" value="Ribose-5-phosphate isomerase A"/>
    <property type="match status" value="1"/>
</dbReference>
<dbReference type="GO" id="GO:0004751">
    <property type="term" value="F:ribose-5-phosphate isomerase activity"/>
    <property type="evidence" value="ECO:0007669"/>
    <property type="project" value="UniProtKB-UniRule"/>
</dbReference>
<dbReference type="GO" id="GO:0005829">
    <property type="term" value="C:cytosol"/>
    <property type="evidence" value="ECO:0007669"/>
    <property type="project" value="TreeGrafter"/>
</dbReference>
<dbReference type="RefSeq" id="WP_036083270.1">
    <property type="nucleotide sequence ID" value="NZ_CBCSHQ010000008.1"/>
</dbReference>
<accession>A0A099WJ46</accession>
<dbReference type="CDD" id="cd01398">
    <property type="entry name" value="RPI_A"/>
    <property type="match status" value="1"/>
</dbReference>
<evidence type="ECO:0000313" key="5">
    <source>
        <dbReference type="Proteomes" id="UP000029844"/>
    </source>
</evidence>
<feature type="binding site" evidence="3">
    <location>
        <begin position="80"/>
        <end position="83"/>
    </location>
    <ligand>
        <name>substrate</name>
    </ligand>
</feature>
<dbReference type="NCBIfam" id="NF001924">
    <property type="entry name" value="PRK00702.1"/>
    <property type="match status" value="1"/>
</dbReference>
<evidence type="ECO:0000256" key="2">
    <source>
        <dbReference type="ARBA" id="ARBA00023235"/>
    </source>
</evidence>
<dbReference type="Gene3D" id="3.40.50.1360">
    <property type="match status" value="1"/>
</dbReference>
<sequence length="223" mass="24435">MNSKQIAGEKACEFIEDGMVVGLGTGSTAYYMIQKLGDRVAEGLQVTGVVTSKATEKLAKERNIPLMDLNDVGEIDLTIDGADEVDGSYRGIKGGGGALLFEKLVAHASKKSIWVVGEDKVVETLGAFPLPVEVVPFGYKQVERQLEERGYNPELRHFEDGSIYLTDSQNYILDLHIQAIENPEELNDWLNNLPGVVENGLFLNYASSIVIGYSDGHAEVREK</sequence>
<dbReference type="InterPro" id="IPR004788">
    <property type="entry name" value="Ribose5P_isomerase_type_A"/>
</dbReference>
<dbReference type="PANTHER" id="PTHR11934:SF0">
    <property type="entry name" value="RIBOSE-5-PHOSPHATE ISOMERASE"/>
    <property type="match status" value="1"/>
</dbReference>
<evidence type="ECO:0000313" key="4">
    <source>
        <dbReference type="EMBL" id="KGL44533.1"/>
    </source>
</evidence>
<reference evidence="4 5" key="1">
    <citation type="submission" date="2014-05" db="EMBL/GenBank/DDBJ databases">
        <title>Novel Listeriaceae from food processing environments.</title>
        <authorList>
            <person name="den Bakker H.C."/>
        </authorList>
    </citation>
    <scope>NUCLEOTIDE SEQUENCE [LARGE SCALE GENOMIC DNA]</scope>
    <source>
        <strain evidence="4 5">FSL A5-0281</strain>
    </source>
</reference>
<comment type="caution">
    <text evidence="4">The sequence shown here is derived from an EMBL/GenBank/DDBJ whole genome shotgun (WGS) entry which is preliminary data.</text>
</comment>
<dbReference type="EC" id="5.3.1.6" evidence="3"/>
<dbReference type="STRING" id="1552123.EP57_00830"/>
<evidence type="ECO:0000256" key="3">
    <source>
        <dbReference type="HAMAP-Rule" id="MF_00170"/>
    </source>
</evidence>
<dbReference type="OrthoDB" id="5870696at2"/>
<protein>
    <recommendedName>
        <fullName evidence="3">Ribose-5-phosphate isomerase A</fullName>
        <ecNumber evidence="3">5.3.1.6</ecNumber>
    </recommendedName>
    <alternativeName>
        <fullName evidence="3">Phosphoriboisomerase A</fullName>
        <shortName evidence="3">PRI</shortName>
    </alternativeName>
</protein>
<dbReference type="GO" id="GO:0009052">
    <property type="term" value="P:pentose-phosphate shunt, non-oxidative branch"/>
    <property type="evidence" value="ECO:0007669"/>
    <property type="project" value="UniProtKB-UniRule"/>
</dbReference>
<comment type="catalytic activity">
    <reaction evidence="1 3">
        <text>aldehydo-D-ribose 5-phosphate = D-ribulose 5-phosphate</text>
        <dbReference type="Rhea" id="RHEA:14657"/>
        <dbReference type="ChEBI" id="CHEBI:58121"/>
        <dbReference type="ChEBI" id="CHEBI:58273"/>
        <dbReference type="EC" id="5.3.1.6"/>
    </reaction>
</comment>
<dbReference type="PANTHER" id="PTHR11934">
    <property type="entry name" value="RIBOSE-5-PHOSPHATE ISOMERASE"/>
    <property type="match status" value="1"/>
</dbReference>
<name>A0A099WJ46_9LIST</name>
<comment type="function">
    <text evidence="3">Catalyzes the reversible conversion of ribose-5-phosphate to ribulose 5-phosphate.</text>
</comment>
<dbReference type="SUPFAM" id="SSF75445">
    <property type="entry name" value="D-ribose-5-phosphate isomerase (RpiA), lid domain"/>
    <property type="match status" value="1"/>
</dbReference>
<feature type="binding site" evidence="3">
    <location>
        <position position="120"/>
    </location>
    <ligand>
        <name>substrate</name>
    </ligand>
</feature>
<dbReference type="NCBIfam" id="TIGR00021">
    <property type="entry name" value="rpiA"/>
    <property type="match status" value="1"/>
</dbReference>
<feature type="binding site" evidence="3">
    <location>
        <begin position="25"/>
        <end position="28"/>
    </location>
    <ligand>
        <name>substrate</name>
    </ligand>
</feature>
<dbReference type="UniPathway" id="UPA00115">
    <property type="reaction ID" value="UER00412"/>
</dbReference>
<dbReference type="GO" id="GO:0006014">
    <property type="term" value="P:D-ribose metabolic process"/>
    <property type="evidence" value="ECO:0007669"/>
    <property type="project" value="TreeGrafter"/>
</dbReference>
<dbReference type="eggNOG" id="COG0120">
    <property type="taxonomic scope" value="Bacteria"/>
</dbReference>
<dbReference type="EMBL" id="JNFA01000002">
    <property type="protein sequence ID" value="KGL44533.1"/>
    <property type="molecule type" value="Genomic_DNA"/>
</dbReference>
<dbReference type="InterPro" id="IPR037171">
    <property type="entry name" value="NagB/RpiA_transferase-like"/>
</dbReference>
<comment type="subunit">
    <text evidence="3">Homodimer.</text>
</comment>
<feature type="active site" description="Proton acceptor" evidence="3">
    <location>
        <position position="102"/>
    </location>
</feature>
<comment type="pathway">
    <text evidence="3">Carbohydrate degradation; pentose phosphate pathway; D-ribose 5-phosphate from D-ribulose 5-phosphate (non-oxidative stage): step 1/1.</text>
</comment>
<keyword evidence="2 3" id="KW-0413">Isomerase</keyword>
<dbReference type="Gene3D" id="3.30.70.260">
    <property type="match status" value="1"/>
</dbReference>
<dbReference type="Pfam" id="PF06026">
    <property type="entry name" value="Rib_5-P_isom_A"/>
    <property type="match status" value="1"/>
</dbReference>
<dbReference type="SUPFAM" id="SSF100950">
    <property type="entry name" value="NagB/RpiA/CoA transferase-like"/>
    <property type="match status" value="1"/>
</dbReference>
<comment type="similarity">
    <text evidence="3">Belongs to the ribose 5-phosphate isomerase family.</text>
</comment>
<gene>
    <name evidence="3" type="primary">rpiA</name>
    <name evidence="4" type="ORF">EP57_00830</name>
</gene>
<keyword evidence="5" id="KW-1185">Reference proteome</keyword>
<dbReference type="AlphaFoldDB" id="A0A099WJ46"/>
<organism evidence="4 5">
    <name type="scientific">Listeria booriae</name>
    <dbReference type="NCBI Taxonomy" id="1552123"/>
    <lineage>
        <taxon>Bacteria</taxon>
        <taxon>Bacillati</taxon>
        <taxon>Bacillota</taxon>
        <taxon>Bacilli</taxon>
        <taxon>Bacillales</taxon>
        <taxon>Listeriaceae</taxon>
        <taxon>Listeria</taxon>
    </lineage>
</organism>
<proteinExistence type="inferred from homology"/>
<dbReference type="HAMAP" id="MF_00170">
    <property type="entry name" value="Rib_5P_isom_A"/>
    <property type="match status" value="1"/>
</dbReference>
<dbReference type="GeneID" id="58715992"/>
<dbReference type="Proteomes" id="UP000029844">
    <property type="component" value="Unassembled WGS sequence"/>
</dbReference>
<feature type="binding site" evidence="3">
    <location>
        <begin position="93"/>
        <end position="96"/>
    </location>
    <ligand>
        <name>substrate</name>
    </ligand>
</feature>
<evidence type="ECO:0000256" key="1">
    <source>
        <dbReference type="ARBA" id="ARBA00001713"/>
    </source>
</evidence>
<dbReference type="InterPro" id="IPR020672">
    <property type="entry name" value="Ribose5P_isomerase_typA_subgr"/>
</dbReference>